<sequence>MESTWESRPYQNSQEFKEYFNNGSLAFQVQTCLLDGVFGPQGSRIPHMEKVCQVKLELKTLESSGLTEVVIQGFCVHRNHTKWMLESMLERHRLRQKRGVSQLEAAMNSLELDG</sequence>
<evidence type="ECO:0000313" key="5">
    <source>
        <dbReference type="RefSeq" id="XP_012889068.1"/>
    </source>
</evidence>
<protein>
    <submittedName>
        <fullName evidence="5">Developmental pluripotency-associated 5 protein</fullName>
    </submittedName>
</protein>
<dbReference type="GO" id="GO:0005737">
    <property type="term" value="C:cytoplasm"/>
    <property type="evidence" value="ECO:0007669"/>
    <property type="project" value="TreeGrafter"/>
</dbReference>
<dbReference type="Gene3D" id="3.30.1370.10">
    <property type="entry name" value="K Homology domain, type 1"/>
    <property type="match status" value="1"/>
</dbReference>
<dbReference type="Proteomes" id="UP000081671">
    <property type="component" value="Unplaced"/>
</dbReference>
<accession>A0A1S3GJL5</accession>
<dbReference type="SUPFAM" id="SSF54791">
    <property type="entry name" value="Eukaryotic type KH-domain (KH-domain type I)"/>
    <property type="match status" value="1"/>
</dbReference>
<dbReference type="FunCoup" id="A0A1S3GJL5">
    <property type="interactions" value="120"/>
</dbReference>
<dbReference type="RefSeq" id="XP_012889068.1">
    <property type="nucleotide sequence ID" value="XM_013033614.1"/>
</dbReference>
<evidence type="ECO:0000259" key="3">
    <source>
        <dbReference type="Pfam" id="PF16005"/>
    </source>
</evidence>
<name>A0A1S3GJL5_DIPOR</name>
<dbReference type="GO" id="GO:0010468">
    <property type="term" value="P:regulation of gene expression"/>
    <property type="evidence" value="ECO:0007669"/>
    <property type="project" value="TreeGrafter"/>
</dbReference>
<dbReference type="CTD" id="340168"/>
<evidence type="ECO:0000313" key="4">
    <source>
        <dbReference type="Proteomes" id="UP000081671"/>
    </source>
</evidence>
<dbReference type="AlphaFoldDB" id="A0A1S3GJL5"/>
<organism evidence="4 5">
    <name type="scientific">Dipodomys ordii</name>
    <name type="common">Ord's kangaroo rat</name>
    <dbReference type="NCBI Taxonomy" id="10020"/>
    <lineage>
        <taxon>Eukaryota</taxon>
        <taxon>Metazoa</taxon>
        <taxon>Chordata</taxon>
        <taxon>Craniata</taxon>
        <taxon>Vertebrata</taxon>
        <taxon>Euteleostomi</taxon>
        <taxon>Mammalia</taxon>
        <taxon>Eutheria</taxon>
        <taxon>Euarchontoglires</taxon>
        <taxon>Glires</taxon>
        <taxon>Rodentia</taxon>
        <taxon>Castorimorpha</taxon>
        <taxon>Heteromyidae</taxon>
        <taxon>Dipodomyinae</taxon>
        <taxon>Dipodomys</taxon>
    </lineage>
</organism>
<dbReference type="InParanoid" id="A0A1S3GJL5"/>
<dbReference type="GO" id="GO:0003729">
    <property type="term" value="F:mRNA binding"/>
    <property type="evidence" value="ECO:0007669"/>
    <property type="project" value="TreeGrafter"/>
</dbReference>
<gene>
    <name evidence="5" type="primary">Dppa5</name>
</gene>
<reference evidence="5" key="1">
    <citation type="submission" date="2025-08" db="UniProtKB">
        <authorList>
            <consortium name="RefSeq"/>
        </authorList>
    </citation>
    <scope>IDENTIFICATION</scope>
    <source>
        <tissue evidence="5">Kidney</tissue>
    </source>
</reference>
<dbReference type="InterPro" id="IPR036612">
    <property type="entry name" value="KH_dom_type_1_sf"/>
</dbReference>
<dbReference type="PANTHER" id="PTHR31368">
    <property type="entry name" value="DEVELOPMENT PLURPOTENCY-ASSOCIATED PROTEIN 1/5 FAMILY MEMBER"/>
    <property type="match status" value="1"/>
</dbReference>
<comment type="similarity">
    <text evidence="1">Belongs to the KHDC1 family.</text>
</comment>
<dbReference type="STRING" id="10020.ENSDORP00000000354"/>
<dbReference type="InterPro" id="IPR031952">
    <property type="entry name" value="MOEP19_KH-like"/>
</dbReference>
<keyword evidence="4" id="KW-1185">Reference proteome</keyword>
<dbReference type="GeneID" id="105998803"/>
<dbReference type="Pfam" id="PF16005">
    <property type="entry name" value="MOEP19"/>
    <property type="match status" value="1"/>
</dbReference>
<dbReference type="OrthoDB" id="9510166at2759"/>
<dbReference type="PANTHER" id="PTHR31368:SF4">
    <property type="entry name" value="DEVELOPMENTAL PLURIPOTENCY-ASSOCIATED 5 PROTEIN"/>
    <property type="match status" value="1"/>
</dbReference>
<keyword evidence="2" id="KW-0694">RNA-binding</keyword>
<evidence type="ECO:0000256" key="2">
    <source>
        <dbReference type="ARBA" id="ARBA00022884"/>
    </source>
</evidence>
<dbReference type="KEGG" id="dord:105998803"/>
<proteinExistence type="inferred from homology"/>
<feature type="domain" description="KH-like RNA-binding" evidence="3">
    <location>
        <begin position="25"/>
        <end position="96"/>
    </location>
</feature>
<evidence type="ECO:0000256" key="1">
    <source>
        <dbReference type="ARBA" id="ARBA00009081"/>
    </source>
</evidence>